<dbReference type="InterPro" id="IPR050278">
    <property type="entry name" value="Serine_Prot_S9B/DPPIV"/>
</dbReference>
<feature type="domain" description="Peptidase S9 prolyl oligopeptidase catalytic" evidence="2">
    <location>
        <begin position="546"/>
        <end position="744"/>
    </location>
</feature>
<feature type="signal peptide" evidence="1">
    <location>
        <begin position="1"/>
        <end position="39"/>
    </location>
</feature>
<dbReference type="AlphaFoldDB" id="A0A9Q2FN63"/>
<evidence type="ECO:0000259" key="3">
    <source>
        <dbReference type="Pfam" id="PF00930"/>
    </source>
</evidence>
<keyword evidence="1" id="KW-0732">Signal</keyword>
<dbReference type="InterPro" id="IPR029058">
    <property type="entry name" value="AB_hydrolase_fold"/>
</dbReference>
<reference evidence="4" key="1">
    <citation type="submission" date="2020-04" db="EMBL/GenBank/DDBJ databases">
        <authorList>
            <person name="Sombolestani A."/>
        </authorList>
    </citation>
    <scope>NUCLEOTIDE SEQUENCE</scope>
    <source>
        <strain evidence="4">R71697</strain>
    </source>
</reference>
<reference evidence="4" key="2">
    <citation type="submission" date="2020-11" db="EMBL/GenBank/DDBJ databases">
        <title>Description of novel Gluconobacter species.</title>
        <authorList>
            <person name="Cleenwerck I."/>
            <person name="Cnockaert M."/>
            <person name="Borremans W."/>
            <person name="Wieme A.D."/>
            <person name="De Vuyst L."/>
            <person name="Vandamme P."/>
        </authorList>
    </citation>
    <scope>NUCLEOTIDE SEQUENCE</scope>
    <source>
        <strain evidence="4">R71697</strain>
    </source>
</reference>
<dbReference type="Proteomes" id="UP000661006">
    <property type="component" value="Unassembled WGS sequence"/>
</dbReference>
<feature type="domain" description="Dipeptidylpeptidase IV N-terminal" evidence="3">
    <location>
        <begin position="161"/>
        <end position="456"/>
    </location>
</feature>
<organism evidence="4 5">
    <name type="scientific">Gluconobacter japonicus</name>
    <dbReference type="NCBI Taxonomy" id="376620"/>
    <lineage>
        <taxon>Bacteria</taxon>
        <taxon>Pseudomonadati</taxon>
        <taxon>Pseudomonadota</taxon>
        <taxon>Alphaproteobacteria</taxon>
        <taxon>Acetobacterales</taxon>
        <taxon>Acetobacteraceae</taxon>
        <taxon>Gluconobacter</taxon>
    </lineage>
</organism>
<evidence type="ECO:0000313" key="4">
    <source>
        <dbReference type="EMBL" id="MBF0871996.1"/>
    </source>
</evidence>
<gene>
    <name evidence="4" type="ORF">HKD32_14305</name>
</gene>
<dbReference type="SUPFAM" id="SSF53474">
    <property type="entry name" value="alpha/beta-Hydrolases"/>
    <property type="match status" value="1"/>
</dbReference>
<protein>
    <submittedName>
        <fullName evidence="4">S9 family peptidase</fullName>
    </submittedName>
</protein>
<dbReference type="Pfam" id="PF00326">
    <property type="entry name" value="Peptidase_S9"/>
    <property type="match status" value="1"/>
</dbReference>
<dbReference type="PANTHER" id="PTHR11731:SF193">
    <property type="entry name" value="DIPEPTIDYL PEPTIDASE 9"/>
    <property type="match status" value="1"/>
</dbReference>
<proteinExistence type="predicted"/>
<dbReference type="PANTHER" id="PTHR11731">
    <property type="entry name" value="PROTEASE FAMILY S9B,C DIPEPTIDYL-PEPTIDASE IV-RELATED"/>
    <property type="match status" value="1"/>
</dbReference>
<dbReference type="GO" id="GO:0006508">
    <property type="term" value="P:proteolysis"/>
    <property type="evidence" value="ECO:0007669"/>
    <property type="project" value="InterPro"/>
</dbReference>
<feature type="chain" id="PRO_5040160408" evidence="1">
    <location>
        <begin position="40"/>
        <end position="745"/>
    </location>
</feature>
<dbReference type="Gene3D" id="2.140.10.30">
    <property type="entry name" value="Dipeptidylpeptidase IV, N-terminal domain"/>
    <property type="match status" value="1"/>
</dbReference>
<dbReference type="RefSeq" id="WP_194258341.1">
    <property type="nucleotide sequence ID" value="NZ_JABCQN010000011.1"/>
</dbReference>
<name>A0A9Q2FN63_GLUJA</name>
<dbReference type="Gene3D" id="3.40.50.1820">
    <property type="entry name" value="alpha/beta hydrolase"/>
    <property type="match status" value="1"/>
</dbReference>
<dbReference type="SUPFAM" id="SSF82171">
    <property type="entry name" value="DPP6 N-terminal domain-like"/>
    <property type="match status" value="1"/>
</dbReference>
<comment type="caution">
    <text evidence="4">The sequence shown here is derived from an EMBL/GenBank/DDBJ whole genome shotgun (WGS) entry which is preliminary data.</text>
</comment>
<dbReference type="GO" id="GO:0008236">
    <property type="term" value="F:serine-type peptidase activity"/>
    <property type="evidence" value="ECO:0007669"/>
    <property type="project" value="InterPro"/>
</dbReference>
<evidence type="ECO:0000256" key="1">
    <source>
        <dbReference type="SAM" id="SignalP"/>
    </source>
</evidence>
<dbReference type="InterPro" id="IPR002469">
    <property type="entry name" value="Peptidase_S9B_N"/>
</dbReference>
<dbReference type="Pfam" id="PF00930">
    <property type="entry name" value="DPPIV_N"/>
    <property type="match status" value="1"/>
</dbReference>
<dbReference type="GeneID" id="81475864"/>
<evidence type="ECO:0000259" key="2">
    <source>
        <dbReference type="Pfam" id="PF00326"/>
    </source>
</evidence>
<dbReference type="EMBL" id="JABCQN010000011">
    <property type="protein sequence ID" value="MBF0871996.1"/>
    <property type="molecule type" value="Genomic_DNA"/>
</dbReference>
<dbReference type="GO" id="GO:0008239">
    <property type="term" value="F:dipeptidyl-peptidase activity"/>
    <property type="evidence" value="ECO:0007669"/>
    <property type="project" value="TreeGrafter"/>
</dbReference>
<evidence type="ECO:0000313" key="5">
    <source>
        <dbReference type="Proteomes" id="UP000661006"/>
    </source>
</evidence>
<accession>A0A9Q2FN63</accession>
<sequence>MIDVKILPSGAAMPSFRLRRALLSCVFLPSLLAAMPVKAAEPAACMVDLAKTRNGTLGLPNHAEVTPDGHSILFLRSGPFDTRLHLFRYDLPDHTLHELAAPEAGPEHLSVEEKARRERARQSMSGITDYQMSEDGGTILASQGGRLIRIATDDGRVSSIDGNWIAPHLSPNGQTIAVVRDNDLYAVDLVSGAQTRLTTTGTPTLTNGLAEFAAAEELERPDGAWWSPDSQTILFEEADSSPVEKHYITNPETPQAAPVEFRYPRAGTPNARTRFGLISAKGGKTRWISWDHDAWPYMARTVWRKNGGLFLVVLNRQQTQEQVLSVDLATGKTSVLLAEADKTWLNLNPREAAGAQALPVVLNGGQGFLWASERGKTWQLEHHAADGSLKRVLTPDTTPYVAFNDYDPDSNSVVVTVRPNRIDNQVVRISLADGKITPLATEPGTHTIHFTSGAHRLMIDSFASADGTRRTLLRDVKGKILAALPGVAQPPHLPVHVQFTTAGERQLDAAVIRPEHFQKGHRYPVVLSVYGGPGVKLVHNTPSSFMEEQCLANQGYVVVTLDGRGTPGRDHDFERAIKGNLIDAPLRDQIDGLQALGKTYPELDLTRVGVYGWSFGGYFTAMATIRRPDVFKVGVAGAPPVDFADYDTAYTERYLDTPQNDADGYRKSNVLTYADELKRPLLLMHGLTDDNVYFENTMKLTQAFLKAGKPYDLLLLPGTHMLPDPILRARVTQRRAEFLGDVLKP</sequence>
<dbReference type="InterPro" id="IPR001375">
    <property type="entry name" value="Peptidase_S9_cat"/>
</dbReference>